<keyword evidence="1" id="KW-0812">Transmembrane</keyword>
<evidence type="ECO:0000313" key="3">
    <source>
        <dbReference type="Proteomes" id="UP001233999"/>
    </source>
</evidence>
<reference evidence="2" key="1">
    <citation type="journal article" date="2023" name="IScience">
        <title>Live-bearing cockroach genome reveals convergent evolutionary mechanisms linked to viviparity in insects and beyond.</title>
        <authorList>
            <person name="Fouks B."/>
            <person name="Harrison M.C."/>
            <person name="Mikhailova A.A."/>
            <person name="Marchal E."/>
            <person name="English S."/>
            <person name="Carruthers M."/>
            <person name="Jennings E.C."/>
            <person name="Chiamaka E.L."/>
            <person name="Frigard R.A."/>
            <person name="Pippel M."/>
            <person name="Attardo G.M."/>
            <person name="Benoit J.B."/>
            <person name="Bornberg-Bauer E."/>
            <person name="Tobe S.S."/>
        </authorList>
    </citation>
    <scope>NUCLEOTIDE SEQUENCE</scope>
    <source>
        <strain evidence="2">Stay&amp;Tobe</strain>
    </source>
</reference>
<protein>
    <submittedName>
        <fullName evidence="2">Uncharacterized protein</fullName>
    </submittedName>
</protein>
<dbReference type="Proteomes" id="UP001233999">
    <property type="component" value="Unassembled WGS sequence"/>
</dbReference>
<comment type="caution">
    <text evidence="2">The sequence shown here is derived from an EMBL/GenBank/DDBJ whole genome shotgun (WGS) entry which is preliminary data.</text>
</comment>
<dbReference type="AlphaFoldDB" id="A0AAD7ZLC2"/>
<name>A0AAD7ZLC2_DIPPU</name>
<organism evidence="2 3">
    <name type="scientific">Diploptera punctata</name>
    <name type="common">Pacific beetle cockroach</name>
    <dbReference type="NCBI Taxonomy" id="6984"/>
    <lineage>
        <taxon>Eukaryota</taxon>
        <taxon>Metazoa</taxon>
        <taxon>Ecdysozoa</taxon>
        <taxon>Arthropoda</taxon>
        <taxon>Hexapoda</taxon>
        <taxon>Insecta</taxon>
        <taxon>Pterygota</taxon>
        <taxon>Neoptera</taxon>
        <taxon>Polyneoptera</taxon>
        <taxon>Dictyoptera</taxon>
        <taxon>Blattodea</taxon>
        <taxon>Blaberoidea</taxon>
        <taxon>Blaberidae</taxon>
        <taxon>Diplopterinae</taxon>
        <taxon>Diploptera</taxon>
    </lineage>
</organism>
<keyword evidence="3" id="KW-1185">Reference proteome</keyword>
<evidence type="ECO:0000313" key="2">
    <source>
        <dbReference type="EMBL" id="KAJ9582815.1"/>
    </source>
</evidence>
<feature type="non-terminal residue" evidence="2">
    <location>
        <position position="1"/>
    </location>
</feature>
<keyword evidence="1" id="KW-0472">Membrane</keyword>
<keyword evidence="1" id="KW-1133">Transmembrane helix</keyword>
<feature type="transmembrane region" description="Helical" evidence="1">
    <location>
        <begin position="32"/>
        <end position="51"/>
    </location>
</feature>
<evidence type="ECO:0000256" key="1">
    <source>
        <dbReference type="SAM" id="Phobius"/>
    </source>
</evidence>
<dbReference type="EMBL" id="JASPKZ010007735">
    <property type="protein sequence ID" value="KAJ9582815.1"/>
    <property type="molecule type" value="Genomic_DNA"/>
</dbReference>
<sequence>LSKKRQTRKQGDKNDKACLKHKCYRYSGAKNYCYLIVMLFWFFFCFTLYYYQTSTYCNGLPTA</sequence>
<reference evidence="2" key="2">
    <citation type="submission" date="2023-05" db="EMBL/GenBank/DDBJ databases">
        <authorList>
            <person name="Fouks B."/>
        </authorList>
    </citation>
    <scope>NUCLEOTIDE SEQUENCE</scope>
    <source>
        <strain evidence="2">Stay&amp;Tobe</strain>
        <tissue evidence="2">Testes</tissue>
    </source>
</reference>
<gene>
    <name evidence="2" type="ORF">L9F63_022841</name>
</gene>
<feature type="non-terminal residue" evidence="2">
    <location>
        <position position="63"/>
    </location>
</feature>
<proteinExistence type="predicted"/>
<accession>A0AAD7ZLC2</accession>